<sequence length="153" mass="16187">MTLAVQGDKGSKDGFVYGVVAGYDYAMGQGSVGVELEADGSTVKESDGTVALKAGRDLYAGVRAAYAVNPQVSVYAKGGYTNARLHLDYGNTGYGFNNGGFRLGGGVEVAVSQPIVARVEYRYSDYGHTYIEGQNTGISVRRHQVVAALVTRF</sequence>
<comment type="caution">
    <text evidence="3">The sequence shown here is derived from an EMBL/GenBank/DDBJ whole genome shotgun (WGS) entry which is preliminary data.</text>
</comment>
<evidence type="ECO:0000256" key="1">
    <source>
        <dbReference type="ARBA" id="ARBA00022729"/>
    </source>
</evidence>
<dbReference type="EMBL" id="JAVDRD010000002">
    <property type="protein sequence ID" value="MDR6510094.1"/>
    <property type="molecule type" value="Genomic_DNA"/>
</dbReference>
<dbReference type="Proteomes" id="UP001184150">
    <property type="component" value="Unassembled WGS sequence"/>
</dbReference>
<accession>A0ABU1MIR8</accession>
<dbReference type="SUPFAM" id="SSF56925">
    <property type="entry name" value="OMPA-like"/>
    <property type="match status" value="1"/>
</dbReference>
<dbReference type="InterPro" id="IPR027385">
    <property type="entry name" value="Beta-barrel_OMP"/>
</dbReference>
<organism evidence="3 4">
    <name type="scientific">Novosphingobium capsulatum</name>
    <dbReference type="NCBI Taxonomy" id="13688"/>
    <lineage>
        <taxon>Bacteria</taxon>
        <taxon>Pseudomonadati</taxon>
        <taxon>Pseudomonadota</taxon>
        <taxon>Alphaproteobacteria</taxon>
        <taxon>Sphingomonadales</taxon>
        <taxon>Sphingomonadaceae</taxon>
        <taxon>Novosphingobium</taxon>
    </lineage>
</organism>
<dbReference type="Pfam" id="PF13505">
    <property type="entry name" value="OMP_b-brl"/>
    <property type="match status" value="1"/>
</dbReference>
<name>A0ABU1MIR8_9SPHN</name>
<feature type="domain" description="Outer membrane protein beta-barrel" evidence="2">
    <location>
        <begin position="7"/>
        <end position="153"/>
    </location>
</feature>
<reference evidence="3 4" key="1">
    <citation type="submission" date="2023-07" db="EMBL/GenBank/DDBJ databases">
        <title>Sorghum-associated microbial communities from plants grown in Nebraska, USA.</title>
        <authorList>
            <person name="Schachtman D."/>
        </authorList>
    </citation>
    <scope>NUCLEOTIDE SEQUENCE [LARGE SCALE GENOMIC DNA]</scope>
    <source>
        <strain evidence="3 4">DS1027</strain>
    </source>
</reference>
<keyword evidence="1" id="KW-0732">Signal</keyword>
<proteinExistence type="predicted"/>
<evidence type="ECO:0000259" key="2">
    <source>
        <dbReference type="Pfam" id="PF13505"/>
    </source>
</evidence>
<protein>
    <submittedName>
        <fullName evidence="3">Outer membrane immunogenic protein</fullName>
    </submittedName>
</protein>
<dbReference type="Gene3D" id="2.40.160.20">
    <property type="match status" value="1"/>
</dbReference>
<keyword evidence="4" id="KW-1185">Reference proteome</keyword>
<dbReference type="InterPro" id="IPR011250">
    <property type="entry name" value="OMP/PagP_B-barrel"/>
</dbReference>
<evidence type="ECO:0000313" key="4">
    <source>
        <dbReference type="Proteomes" id="UP001184150"/>
    </source>
</evidence>
<evidence type="ECO:0000313" key="3">
    <source>
        <dbReference type="EMBL" id="MDR6510094.1"/>
    </source>
</evidence>
<gene>
    <name evidence="3" type="ORF">J2792_000954</name>
</gene>